<dbReference type="EMBL" id="CP087830">
    <property type="protein sequence ID" value="UZA04091.1"/>
    <property type="molecule type" value="Genomic_DNA"/>
</dbReference>
<evidence type="ECO:0000313" key="7">
    <source>
        <dbReference type="Proteomes" id="UP001163632"/>
    </source>
</evidence>
<dbReference type="Gene3D" id="3.90.320.10">
    <property type="match status" value="1"/>
</dbReference>
<dbReference type="SUPFAM" id="SSF52980">
    <property type="entry name" value="Restriction endonuclease-like"/>
    <property type="match status" value="1"/>
</dbReference>
<gene>
    <name evidence="2" type="ORF">LP092_04960</name>
    <name evidence="3" type="ORF">LP092_07150</name>
    <name evidence="5" type="ORF">LP129_05355</name>
    <name evidence="4" type="ORF">LP129_07455</name>
</gene>
<dbReference type="Proteomes" id="UP001163632">
    <property type="component" value="Chromosome"/>
</dbReference>
<evidence type="ECO:0000313" key="2">
    <source>
        <dbReference type="EMBL" id="UZA04091.1"/>
    </source>
</evidence>
<organism evidence="4 6">
    <name type="scientific">Moraxella bovis</name>
    <dbReference type="NCBI Taxonomy" id="476"/>
    <lineage>
        <taxon>Bacteria</taxon>
        <taxon>Pseudomonadati</taxon>
        <taxon>Pseudomonadota</taxon>
        <taxon>Gammaproteobacteria</taxon>
        <taxon>Moraxellales</taxon>
        <taxon>Moraxellaceae</taxon>
        <taxon>Moraxella</taxon>
    </lineage>
</organism>
<feature type="domain" description="YqaJ viral recombinase" evidence="1">
    <location>
        <begin position="12"/>
        <end position="161"/>
    </location>
</feature>
<evidence type="ECO:0000259" key="1">
    <source>
        <dbReference type="Pfam" id="PF09588"/>
    </source>
</evidence>
<protein>
    <submittedName>
        <fullName evidence="4">YqaJ viral recombinase family protein</fullName>
    </submittedName>
</protein>
<sequence length="211" mass="24033">MKIINCQQGTDEWLNARLGIMTASNAHLLLVNGKKDGLGDGLITHAYHLIAERFTGRQSGKFDGNEYTERGHFLEPIVSDYYVKMGYATPSEISEVGIVLNFADKYGYPVGASPDRLVGENAGLEIKTREPHLQAKLLDTDDIGKEHLAQVQFNLWVTGREWWDYISYADGMPFFIKTYFPDRQMHALFDEKIGKFYQMIEQKMNKMLGAK</sequence>
<dbReference type="RefSeq" id="WP_112742071.1">
    <property type="nucleotide sequence ID" value="NZ_CP030241.1"/>
</dbReference>
<evidence type="ECO:0000313" key="6">
    <source>
        <dbReference type="Proteomes" id="UP001163283"/>
    </source>
</evidence>
<dbReference type="Proteomes" id="UP001163283">
    <property type="component" value="Chromosome"/>
</dbReference>
<name>A0AAQ2Q5Y4_MORBO</name>
<evidence type="ECO:0000313" key="3">
    <source>
        <dbReference type="EMBL" id="UZA04493.1"/>
    </source>
</evidence>
<dbReference type="Pfam" id="PF09588">
    <property type="entry name" value="YqaJ"/>
    <property type="match status" value="1"/>
</dbReference>
<dbReference type="KEGG" id="mboi:DQF64_05090"/>
<dbReference type="InterPro" id="IPR011335">
    <property type="entry name" value="Restrct_endonuc-II-like"/>
</dbReference>
<dbReference type="InterPro" id="IPR019080">
    <property type="entry name" value="YqaJ_viral_recombinase"/>
</dbReference>
<dbReference type="EMBL" id="CP087781">
    <property type="protein sequence ID" value="UZA50393.1"/>
    <property type="molecule type" value="Genomic_DNA"/>
</dbReference>
<dbReference type="EMBL" id="CP087781">
    <property type="protein sequence ID" value="UZA52561.1"/>
    <property type="molecule type" value="Genomic_DNA"/>
</dbReference>
<dbReference type="GeneID" id="77189068"/>
<accession>A0AAQ2Q5Y4</accession>
<evidence type="ECO:0000313" key="4">
    <source>
        <dbReference type="EMBL" id="UZA50393.1"/>
    </source>
</evidence>
<reference evidence="4 6" key="1">
    <citation type="journal article" date="2022" name="BMC Microbiol.">
        <title>Whole genome sequencing of Moraxella bovis strains from North America reveals two genotypes with different genetic determinants.</title>
        <authorList>
            <person name="Wynn E.L."/>
            <person name="Hille M.M."/>
            <person name="Loy J.D."/>
            <person name="Schuller G."/>
            <person name="Kuhn K.L."/>
            <person name="Dickey A.M."/>
            <person name="Bono J.L."/>
            <person name="Clawson M.L."/>
        </authorList>
    </citation>
    <scope>NUCLEOTIDE SEQUENCE [LARGE SCALE GENOMIC DNA]</scope>
    <source>
        <strain evidence="2">SAM102599</strain>
        <strain evidence="4 6">SAM57978</strain>
    </source>
</reference>
<evidence type="ECO:0000313" key="5">
    <source>
        <dbReference type="EMBL" id="UZA52561.1"/>
    </source>
</evidence>
<keyword evidence="7" id="KW-1185">Reference proteome</keyword>
<proteinExistence type="predicted"/>
<dbReference type="InterPro" id="IPR011604">
    <property type="entry name" value="PDDEXK-like_dom_sf"/>
</dbReference>
<dbReference type="AlphaFoldDB" id="A0AAQ2Q5Y4"/>
<dbReference type="EMBL" id="CP087830">
    <property type="protein sequence ID" value="UZA04493.1"/>
    <property type="molecule type" value="Genomic_DNA"/>
</dbReference>